<dbReference type="EMBL" id="CP031188">
    <property type="protein sequence ID" value="AXG73737.1"/>
    <property type="molecule type" value="Genomic_DNA"/>
</dbReference>
<dbReference type="RefSeq" id="WP_114677496.1">
    <property type="nucleotide sequence ID" value="NZ_CP031188.1"/>
</dbReference>
<gene>
    <name evidence="2" type="ORF">DVK85_05610</name>
</gene>
<keyword evidence="1" id="KW-1133">Transmembrane helix</keyword>
<dbReference type="Proteomes" id="UP000253951">
    <property type="component" value="Chromosome"/>
</dbReference>
<evidence type="ECO:0000313" key="3">
    <source>
        <dbReference type="Proteomes" id="UP000253951"/>
    </source>
</evidence>
<reference evidence="2 3" key="1">
    <citation type="submission" date="2018-07" db="EMBL/GenBank/DDBJ databases">
        <title>Complete genome sequence of Flavobacterium arcticum type strain SM1502T.</title>
        <authorList>
            <person name="Li Y."/>
            <person name="Li D.-D."/>
        </authorList>
    </citation>
    <scope>NUCLEOTIDE SEQUENCE [LARGE SCALE GENOMIC DNA]</scope>
    <source>
        <strain evidence="2 3">SM1502</strain>
    </source>
</reference>
<keyword evidence="1" id="KW-0812">Transmembrane</keyword>
<keyword evidence="3" id="KW-1185">Reference proteome</keyword>
<keyword evidence="1" id="KW-0472">Membrane</keyword>
<sequence>MDYFQLHYYLKDNEHSLDAFVLNKAESELLKIFKEVLVTLNLEGEIAFEAIAIEEGGIKSFYKLLRKKKTKKRINKVLIFLGGILSVVITDIVSNKLNTDTEYEQLQKDEIKLRIQKLKQDLEKEDNSEEDEKVYVRDLYFYITHNDKIKIFKSNFYSALLDDGKVEQISTQLLNKDRIPYEQESIVSRANFDRFIIHTRQIEPIYQESIIIEIVAPVLKKSKMKWKGVYDDKPINFNLRDTEFRNSVLNGEISFSSGISVVCDVELEQSINDEGEVTIEAINVYNVTDVIVGAQTIETKRKKRNKELLNQTKLDL</sequence>
<name>A0A345HAX7_9FLAO</name>
<proteinExistence type="predicted"/>
<dbReference type="KEGG" id="fat:DVK85_05610"/>
<dbReference type="OrthoDB" id="1091280at2"/>
<accession>A0A345HAX7</accession>
<feature type="transmembrane region" description="Helical" evidence="1">
    <location>
        <begin position="74"/>
        <end position="93"/>
    </location>
</feature>
<evidence type="ECO:0000313" key="2">
    <source>
        <dbReference type="EMBL" id="AXG73737.1"/>
    </source>
</evidence>
<evidence type="ECO:0000256" key="1">
    <source>
        <dbReference type="SAM" id="Phobius"/>
    </source>
</evidence>
<protein>
    <submittedName>
        <fullName evidence="2">Uncharacterized protein</fullName>
    </submittedName>
</protein>
<organism evidence="2 3">
    <name type="scientific">Flavobacterium arcticum</name>
    <dbReference type="NCBI Taxonomy" id="1784713"/>
    <lineage>
        <taxon>Bacteria</taxon>
        <taxon>Pseudomonadati</taxon>
        <taxon>Bacteroidota</taxon>
        <taxon>Flavobacteriia</taxon>
        <taxon>Flavobacteriales</taxon>
        <taxon>Flavobacteriaceae</taxon>
        <taxon>Flavobacterium</taxon>
    </lineage>
</organism>
<dbReference type="AlphaFoldDB" id="A0A345HAX7"/>